<protein>
    <submittedName>
        <fullName evidence="2">Alpha/beta fold hydrolase</fullName>
    </submittedName>
</protein>
<dbReference type="PRINTS" id="PR00111">
    <property type="entry name" value="ABHYDROLASE"/>
</dbReference>
<dbReference type="PANTHER" id="PTHR46438">
    <property type="entry name" value="ALPHA/BETA-HYDROLASES SUPERFAMILY PROTEIN"/>
    <property type="match status" value="1"/>
</dbReference>
<dbReference type="EMBL" id="DTGR01000021">
    <property type="protein sequence ID" value="HHS28299.1"/>
    <property type="molecule type" value="Genomic_DNA"/>
</dbReference>
<keyword evidence="2" id="KW-0378">Hydrolase</keyword>
<dbReference type="InterPro" id="IPR029058">
    <property type="entry name" value="AB_hydrolase_fold"/>
</dbReference>
<dbReference type="PANTHER" id="PTHR46438:SF11">
    <property type="entry name" value="LIPASE-RELATED"/>
    <property type="match status" value="1"/>
</dbReference>
<feature type="domain" description="AB hydrolase-1" evidence="1">
    <location>
        <begin position="16"/>
        <end position="254"/>
    </location>
</feature>
<dbReference type="Pfam" id="PF12697">
    <property type="entry name" value="Abhydrolase_6"/>
    <property type="match status" value="1"/>
</dbReference>
<dbReference type="InterPro" id="IPR000073">
    <property type="entry name" value="AB_hydrolase_1"/>
</dbReference>
<evidence type="ECO:0000259" key="1">
    <source>
        <dbReference type="Pfam" id="PF12697"/>
    </source>
</evidence>
<dbReference type="GO" id="GO:0016787">
    <property type="term" value="F:hydrolase activity"/>
    <property type="evidence" value="ECO:0007669"/>
    <property type="project" value="UniProtKB-KW"/>
</dbReference>
<sequence>MTRTWFCEQAGQGFPLVLLHGLGASSFSWRSNIGPLSRHYQVIAPDLPAHGRTPPDAVPDFELATLRRELVHLLDRLGVAQAALAGNSLGGALALLLARDYRERFPALVLLAPAVAVARLPWHFYPVRLPFLGKALAALLGPWTVRLALHQCYYRWDLITPEVVAGYEPTFGTLANRLALRRLICGLDPLPAPRLRDLLAQVPQPLCLIWGARDRILSPQQGVWLQEHLPCAGLKILPEVGHAPQEEAPELVNEIIIAFLKRSLKND</sequence>
<proteinExistence type="predicted"/>
<gene>
    <name evidence="2" type="ORF">ENV52_01165</name>
</gene>
<organism evidence="2">
    <name type="scientific">Desulfobacca acetoxidans</name>
    <dbReference type="NCBI Taxonomy" id="60893"/>
    <lineage>
        <taxon>Bacteria</taxon>
        <taxon>Pseudomonadati</taxon>
        <taxon>Thermodesulfobacteriota</taxon>
        <taxon>Desulfobaccia</taxon>
        <taxon>Desulfobaccales</taxon>
        <taxon>Desulfobaccaceae</taxon>
        <taxon>Desulfobacca</taxon>
    </lineage>
</organism>
<dbReference type="SUPFAM" id="SSF53474">
    <property type="entry name" value="alpha/beta-Hydrolases"/>
    <property type="match status" value="1"/>
</dbReference>
<comment type="caution">
    <text evidence="2">The sequence shown here is derived from an EMBL/GenBank/DDBJ whole genome shotgun (WGS) entry which is preliminary data.</text>
</comment>
<accession>A0A7V6DNP3</accession>
<evidence type="ECO:0000313" key="2">
    <source>
        <dbReference type="EMBL" id="HHS28299.1"/>
    </source>
</evidence>
<dbReference type="AlphaFoldDB" id="A0A7V6DNP3"/>
<name>A0A7V6DNP3_9BACT</name>
<dbReference type="Gene3D" id="3.40.50.1820">
    <property type="entry name" value="alpha/beta hydrolase"/>
    <property type="match status" value="1"/>
</dbReference>
<reference evidence="2" key="1">
    <citation type="journal article" date="2020" name="mSystems">
        <title>Genome- and Community-Level Interaction Insights into Carbon Utilization and Element Cycling Functions of Hydrothermarchaeota in Hydrothermal Sediment.</title>
        <authorList>
            <person name="Zhou Z."/>
            <person name="Liu Y."/>
            <person name="Xu W."/>
            <person name="Pan J."/>
            <person name="Luo Z.H."/>
            <person name="Li M."/>
        </authorList>
    </citation>
    <scope>NUCLEOTIDE SEQUENCE [LARGE SCALE GENOMIC DNA]</scope>
    <source>
        <strain evidence="2">SpSt-767</strain>
    </source>
</reference>